<reference evidence="3" key="1">
    <citation type="submission" date="2020-01" db="EMBL/GenBank/DDBJ databases">
        <authorList>
            <person name="Meier V. D."/>
            <person name="Meier V D."/>
        </authorList>
    </citation>
    <scope>NUCLEOTIDE SEQUENCE</scope>
    <source>
        <strain evidence="3">HLG_WM_MAG_06</strain>
    </source>
</reference>
<dbReference type="PANTHER" id="PTHR34704">
    <property type="entry name" value="ATPASE"/>
    <property type="match status" value="1"/>
</dbReference>
<dbReference type="Pfam" id="PF01637">
    <property type="entry name" value="ATPase_2"/>
    <property type="match status" value="1"/>
</dbReference>
<dbReference type="PANTHER" id="PTHR34704:SF1">
    <property type="entry name" value="ATPASE"/>
    <property type="match status" value="1"/>
</dbReference>
<dbReference type="Gene3D" id="3.40.50.300">
    <property type="entry name" value="P-loop containing nucleotide triphosphate hydrolases"/>
    <property type="match status" value="1"/>
</dbReference>
<dbReference type="SUPFAM" id="SSF52540">
    <property type="entry name" value="P-loop containing nucleoside triphosphate hydrolases"/>
    <property type="match status" value="1"/>
</dbReference>
<gene>
    <name evidence="3" type="ORF">HELGO_WM39395</name>
</gene>
<dbReference type="InterPro" id="IPR004256">
    <property type="entry name" value="DUF234"/>
</dbReference>
<organism evidence="3">
    <name type="scientific">uncultured Sulfurovum sp</name>
    <dbReference type="NCBI Taxonomy" id="269237"/>
    <lineage>
        <taxon>Bacteria</taxon>
        <taxon>Pseudomonadati</taxon>
        <taxon>Campylobacterota</taxon>
        <taxon>Epsilonproteobacteria</taxon>
        <taxon>Campylobacterales</taxon>
        <taxon>Sulfurovaceae</taxon>
        <taxon>Sulfurovum</taxon>
        <taxon>environmental samples</taxon>
    </lineage>
</organism>
<evidence type="ECO:0000259" key="2">
    <source>
        <dbReference type="Pfam" id="PF03008"/>
    </source>
</evidence>
<evidence type="ECO:0000313" key="3">
    <source>
        <dbReference type="EMBL" id="CAA6806695.1"/>
    </source>
</evidence>
<dbReference type="AlphaFoldDB" id="A0A6S6STU0"/>
<name>A0A6S6STU0_9BACT</name>
<protein>
    <submittedName>
        <fullName evidence="3">Archaeal ATPase, fused to C-terminal DUF234 domain</fullName>
    </submittedName>
</protein>
<feature type="domain" description="ATPase" evidence="1">
    <location>
        <begin position="3"/>
        <end position="218"/>
    </location>
</feature>
<dbReference type="InterPro" id="IPR027417">
    <property type="entry name" value="P-loop_NTPase"/>
</dbReference>
<evidence type="ECO:0000259" key="1">
    <source>
        <dbReference type="Pfam" id="PF01637"/>
    </source>
</evidence>
<accession>A0A6S6STU0</accession>
<proteinExistence type="predicted"/>
<dbReference type="GO" id="GO:0005524">
    <property type="term" value="F:ATP binding"/>
    <property type="evidence" value="ECO:0007669"/>
    <property type="project" value="InterPro"/>
</dbReference>
<dbReference type="EMBL" id="CACVAP010000050">
    <property type="protein sequence ID" value="CAA6806695.1"/>
    <property type="molecule type" value="Genomic_DNA"/>
</dbReference>
<dbReference type="InterPro" id="IPR011579">
    <property type="entry name" value="ATPase_dom"/>
</dbReference>
<dbReference type="Pfam" id="PF03008">
    <property type="entry name" value="DUF234"/>
    <property type="match status" value="1"/>
</dbReference>
<feature type="domain" description="DUF234" evidence="2">
    <location>
        <begin position="332"/>
        <end position="421"/>
    </location>
</feature>
<sequence length="482" mass="55395">MKFVSRKEELDILERKYNQDSSSFVAVYGRRRIGKTELVNHFVRSKSCPLFSVTGAYDASLKSHLDNFANKCLLAFGCETPSFKSWTNAFLFLQMEIEKLSLEDGCKFTIFIDELPWLAQMKSSGFKSALSLFWNDFASKRDDIFLIVCGSATSWIINHIIEDRGSLANRVTAIIHLKAFSLSETKEFLETLGHKGVTHKVTVDYYMALGGIAHYLVLLDKEKSFVQNMDMLFFQQHAVLRVEYYNLFSTLFKNHQTHENIINHLCSRWSGLSLSQLGAKKDLQVGATLSKALRELEESGFLVKRQKYGQKKREILYSVGDPFVYFFTKWVSNISMIELSQNKNYFSTLYLSSSYRSWAGFAFENICHGHLYQIKKALDIGAVMTRSYYWSASDDKKGSQIDILLDRDDDVINIIECKYYNKEFMISKSYASNLINKSELFYEKSKYKGSIQVVMLTSFGVTRNSYSDEIVAKNLTLAALFD</sequence>